<dbReference type="InterPro" id="IPR026265">
    <property type="entry name" value="LptC"/>
</dbReference>
<dbReference type="GO" id="GO:0015221">
    <property type="term" value="F:lipopolysaccharide transmembrane transporter activity"/>
    <property type="evidence" value="ECO:0007669"/>
    <property type="project" value="InterPro"/>
</dbReference>
<dbReference type="InterPro" id="IPR010664">
    <property type="entry name" value="LipoPS_assembly_LptC-rel"/>
</dbReference>
<evidence type="ECO:0000313" key="4">
    <source>
        <dbReference type="Proteomes" id="UP000295304"/>
    </source>
</evidence>
<keyword evidence="2" id="KW-0472">Membrane</keyword>
<dbReference type="AlphaFoldDB" id="A0A4R3JGX5"/>
<evidence type="ECO:0000313" key="3">
    <source>
        <dbReference type="EMBL" id="TCS64745.1"/>
    </source>
</evidence>
<organism evidence="3 4">
    <name type="scientific">Varunaivibrio sulfuroxidans</name>
    <dbReference type="NCBI Taxonomy" id="1773489"/>
    <lineage>
        <taxon>Bacteria</taxon>
        <taxon>Pseudomonadati</taxon>
        <taxon>Pseudomonadota</taxon>
        <taxon>Alphaproteobacteria</taxon>
        <taxon>Rhodospirillales</taxon>
        <taxon>Magnetovibrionaceae</taxon>
        <taxon>Varunaivibrio</taxon>
    </lineage>
</organism>
<comment type="caution">
    <text evidence="3">The sequence shown here is derived from an EMBL/GenBank/DDBJ whole genome shotgun (WGS) entry which is preliminary data.</text>
</comment>
<feature type="region of interest" description="Disordered" evidence="1">
    <location>
        <begin position="1"/>
        <end position="33"/>
    </location>
</feature>
<dbReference type="Proteomes" id="UP000295304">
    <property type="component" value="Unassembled WGS sequence"/>
</dbReference>
<keyword evidence="2" id="KW-0812">Transmembrane</keyword>
<name>A0A4R3JGX5_9PROT</name>
<feature type="compositionally biased region" description="Pro residues" evidence="1">
    <location>
        <begin position="1"/>
        <end position="13"/>
    </location>
</feature>
<dbReference type="EMBL" id="SLZW01000001">
    <property type="protein sequence ID" value="TCS64745.1"/>
    <property type="molecule type" value="Genomic_DNA"/>
</dbReference>
<dbReference type="RefSeq" id="WP_132937502.1">
    <property type="nucleotide sequence ID" value="NZ_CP119676.1"/>
</dbReference>
<protein>
    <submittedName>
        <fullName evidence="3">Lipopolysaccharide export system protein LptC</fullName>
    </submittedName>
</protein>
<dbReference type="GO" id="GO:0005886">
    <property type="term" value="C:plasma membrane"/>
    <property type="evidence" value="ECO:0007669"/>
    <property type="project" value="InterPro"/>
</dbReference>
<gene>
    <name evidence="3" type="ORF">EDD55_10171</name>
</gene>
<sequence>MSLPPLPPPPPFPFRRTAGAPGDEPPPPARRPPLAQKHAVYADTHARAAYTPGYSRFVAWMKIVLPLIAVMLLAMVAAWPYLQRKDNLFRLGFSALTMSDTETSGMVNVRYVGTDGKGQPFSVTADLARSSDKSAAVIDLELPKADITLKDGSWVALTADTGRYLRAKGVLDLKGKVNVFHDSGYELKTDAAELNLKQGTVVSHTTVRGQGPIGEIRSQGMTLFDKGKTIVFTGKTYLTLYPGPRKGPRVSGGTQQ</sequence>
<evidence type="ECO:0000256" key="1">
    <source>
        <dbReference type="SAM" id="MobiDB-lite"/>
    </source>
</evidence>
<dbReference type="Pfam" id="PF06835">
    <property type="entry name" value="LptC"/>
    <property type="match status" value="1"/>
</dbReference>
<keyword evidence="2" id="KW-1133">Transmembrane helix</keyword>
<keyword evidence="4" id="KW-1185">Reference proteome</keyword>
<accession>A0A4R3JGX5</accession>
<proteinExistence type="predicted"/>
<dbReference type="Gene3D" id="2.60.450.10">
    <property type="entry name" value="Lipopolysaccharide (LPS) transport protein A like domain"/>
    <property type="match status" value="1"/>
</dbReference>
<evidence type="ECO:0000256" key="2">
    <source>
        <dbReference type="SAM" id="Phobius"/>
    </source>
</evidence>
<reference evidence="3 4" key="1">
    <citation type="submission" date="2019-03" db="EMBL/GenBank/DDBJ databases">
        <title>Genomic Encyclopedia of Type Strains, Phase IV (KMG-IV): sequencing the most valuable type-strain genomes for metagenomic binning, comparative biology and taxonomic classification.</title>
        <authorList>
            <person name="Goeker M."/>
        </authorList>
    </citation>
    <scope>NUCLEOTIDE SEQUENCE [LARGE SCALE GENOMIC DNA]</scope>
    <source>
        <strain evidence="3 4">DSM 101688</strain>
    </source>
</reference>
<dbReference type="NCBIfam" id="TIGR04409">
    <property type="entry name" value="LptC_YrbK"/>
    <property type="match status" value="1"/>
</dbReference>
<dbReference type="OrthoDB" id="8441710at2"/>
<feature type="transmembrane region" description="Helical" evidence="2">
    <location>
        <begin position="63"/>
        <end position="82"/>
    </location>
</feature>